<evidence type="ECO:0000313" key="2">
    <source>
        <dbReference type="Proteomes" id="UP000605427"/>
    </source>
</evidence>
<gene>
    <name evidence="1" type="ORF">GCM10007362_34810</name>
</gene>
<evidence type="ECO:0000313" key="1">
    <source>
        <dbReference type="EMBL" id="GGH82856.1"/>
    </source>
</evidence>
<dbReference type="EMBL" id="BMDD01000004">
    <property type="protein sequence ID" value="GGH82856.1"/>
    <property type="molecule type" value="Genomic_DNA"/>
</dbReference>
<name>A0ABQ2A1P5_9BACL</name>
<organism evidence="1 2">
    <name type="scientific">Saccharibacillus endophyticus</name>
    <dbReference type="NCBI Taxonomy" id="2060666"/>
    <lineage>
        <taxon>Bacteria</taxon>
        <taxon>Bacillati</taxon>
        <taxon>Bacillota</taxon>
        <taxon>Bacilli</taxon>
        <taxon>Bacillales</taxon>
        <taxon>Paenibacillaceae</taxon>
        <taxon>Saccharibacillus</taxon>
    </lineage>
</organism>
<sequence>MDNIVFITFKQEKPLMDVLDRFKENPITDEYSVMQAAVLRKMSGKIVRERSFDFGEDEAGTRHLTNDLIDSIVSVMSGPIGSLIGGYTGPLLDAELNARQIVEDSGMLEAIAAKLNENEWALLALVREHNEISLSSRLNTLGASAAVRKDAALVAYEVMNARAIRSEWEERNGAFDIEAADDALKESIRAELRERAKRNSFEQEQSIRDLLNGDFDYLQNKSVTREAQSSTHSVDG</sequence>
<keyword evidence="2" id="KW-1185">Reference proteome</keyword>
<comment type="caution">
    <text evidence="1">The sequence shown here is derived from an EMBL/GenBank/DDBJ whole genome shotgun (WGS) entry which is preliminary data.</text>
</comment>
<accession>A0ABQ2A1P5</accession>
<reference evidence="2" key="1">
    <citation type="journal article" date="2019" name="Int. J. Syst. Evol. Microbiol.">
        <title>The Global Catalogue of Microorganisms (GCM) 10K type strain sequencing project: providing services to taxonomists for standard genome sequencing and annotation.</title>
        <authorList>
            <consortium name="The Broad Institute Genomics Platform"/>
            <consortium name="The Broad Institute Genome Sequencing Center for Infectious Disease"/>
            <person name="Wu L."/>
            <person name="Ma J."/>
        </authorList>
    </citation>
    <scope>NUCLEOTIDE SEQUENCE [LARGE SCALE GENOMIC DNA]</scope>
    <source>
        <strain evidence="2">CCM 8702</strain>
    </source>
</reference>
<protein>
    <submittedName>
        <fullName evidence="1">Uncharacterized protein</fullName>
    </submittedName>
</protein>
<proteinExistence type="predicted"/>
<dbReference type="RefSeq" id="WP_172245816.1">
    <property type="nucleotide sequence ID" value="NZ_BMDD01000004.1"/>
</dbReference>
<dbReference type="Proteomes" id="UP000605427">
    <property type="component" value="Unassembled WGS sequence"/>
</dbReference>